<feature type="region of interest" description="Disordered" evidence="1">
    <location>
        <begin position="234"/>
        <end position="266"/>
    </location>
</feature>
<dbReference type="InterPro" id="IPR029526">
    <property type="entry name" value="PGBD"/>
</dbReference>
<evidence type="ECO:0000259" key="3">
    <source>
        <dbReference type="Pfam" id="PF13843"/>
    </source>
</evidence>
<keyword evidence="2" id="KW-0472">Membrane</keyword>
<evidence type="ECO:0000313" key="4">
    <source>
        <dbReference type="EMBL" id="SPJ91058.1"/>
    </source>
</evidence>
<feature type="domain" description="PiggyBac transposable element-derived protein" evidence="3">
    <location>
        <begin position="2"/>
        <end position="147"/>
    </location>
</feature>
<keyword evidence="2" id="KW-0812">Transmembrane</keyword>
<reference evidence="4" key="1">
    <citation type="submission" date="2018-03" db="EMBL/GenBank/DDBJ databases">
        <authorList>
            <person name="Guldener U."/>
        </authorList>
    </citation>
    <scope>NUCLEOTIDE SEQUENCE</scope>
</reference>
<organism evidence="4 5">
    <name type="scientific">Fusarium torulosum</name>
    <dbReference type="NCBI Taxonomy" id="33205"/>
    <lineage>
        <taxon>Eukaryota</taxon>
        <taxon>Fungi</taxon>
        <taxon>Dikarya</taxon>
        <taxon>Ascomycota</taxon>
        <taxon>Pezizomycotina</taxon>
        <taxon>Sordariomycetes</taxon>
        <taxon>Hypocreomycetidae</taxon>
        <taxon>Hypocreales</taxon>
        <taxon>Nectriaceae</taxon>
        <taxon>Fusarium</taxon>
    </lineage>
</organism>
<feature type="region of interest" description="Disordered" evidence="1">
    <location>
        <begin position="407"/>
        <end position="433"/>
    </location>
</feature>
<evidence type="ECO:0000313" key="5">
    <source>
        <dbReference type="Proteomes" id="UP001187734"/>
    </source>
</evidence>
<keyword evidence="5" id="KW-1185">Reference proteome</keyword>
<accession>A0AAE8MNU9</accession>
<feature type="region of interest" description="Disordered" evidence="1">
    <location>
        <begin position="303"/>
        <end position="325"/>
    </location>
</feature>
<dbReference type="Proteomes" id="UP001187734">
    <property type="component" value="Unassembled WGS sequence"/>
</dbReference>
<sequence length="433" mass="47911">MQTFRPGSHLAVDKCMIRYTGKSDDTTVIKGKPDPVGFKVWVIAQHGLFIRWIWHVKEKAYGAVGVKTLTQKSLSQGRPSKRRKVTVEATDTKDEPFAPNSTQAIVIVLTNMLPKATYHIFMDNLFSSSPLFRNLRNHGLGAAGTARCCTSDPCRDGSGICPSGDLRTTSFNPDKYNELKRQSCDDSRGSSIWWTCNGTQPPFMGCCDINPCGEGCSRKNLLPATLSKNKNNRQAFLNPENPTSKSASVATNTAPASSPPTSDNSGLGTGAIVGIAVGSAAFSIMLIAFLTRLCWRFRRKRRQTDEMVRSGESHRASETGQSPPMGYDNHYFQSASTVVPYYPSGMSMEYHNKPSPPLPASAQLNTYNMNSTVDQNYQPYSPGHMLTVQEMDGVDRYPHELDTERIEHNHEDPDRSPAIDDMASDLESRRNRV</sequence>
<dbReference type="Pfam" id="PF13843">
    <property type="entry name" value="DDE_Tnp_1_7"/>
    <property type="match status" value="1"/>
</dbReference>
<feature type="transmembrane region" description="Helical" evidence="2">
    <location>
        <begin position="271"/>
        <end position="295"/>
    </location>
</feature>
<evidence type="ECO:0000256" key="2">
    <source>
        <dbReference type="SAM" id="Phobius"/>
    </source>
</evidence>
<comment type="caution">
    <text evidence="4">The sequence shown here is derived from an EMBL/GenBank/DDBJ whole genome shotgun (WGS) entry which is preliminary data.</text>
</comment>
<gene>
    <name evidence="4" type="ORF">FTOL_13460</name>
</gene>
<name>A0AAE8MNU9_9HYPO</name>
<proteinExistence type="predicted"/>
<feature type="compositionally biased region" description="Basic and acidic residues" evidence="1">
    <location>
        <begin position="407"/>
        <end position="418"/>
    </location>
</feature>
<feature type="compositionally biased region" description="Basic and acidic residues" evidence="1">
    <location>
        <begin position="303"/>
        <end position="317"/>
    </location>
</feature>
<evidence type="ECO:0000256" key="1">
    <source>
        <dbReference type="SAM" id="MobiDB-lite"/>
    </source>
</evidence>
<protein>
    <recommendedName>
        <fullName evidence="3">PiggyBac transposable element-derived protein domain-containing protein</fullName>
    </recommendedName>
</protein>
<dbReference type="EMBL" id="ONZP01000827">
    <property type="protein sequence ID" value="SPJ91058.1"/>
    <property type="molecule type" value="Genomic_DNA"/>
</dbReference>
<dbReference type="AlphaFoldDB" id="A0AAE8MNU9"/>
<keyword evidence="2" id="KW-1133">Transmembrane helix</keyword>